<dbReference type="EMBL" id="SMCS01000004">
    <property type="protein sequence ID" value="TCV94038.1"/>
    <property type="molecule type" value="Genomic_DNA"/>
</dbReference>
<protein>
    <recommendedName>
        <fullName evidence="2">histidine kinase</fullName>
        <ecNumber evidence="2">2.7.13.3</ecNumber>
    </recommendedName>
</protein>
<dbReference type="Proteomes" id="UP000295645">
    <property type="component" value="Unassembled WGS sequence"/>
</dbReference>
<dbReference type="InterPro" id="IPR003661">
    <property type="entry name" value="HisK_dim/P_dom"/>
</dbReference>
<comment type="caution">
    <text evidence="7">The sequence shown here is derived from an EMBL/GenBank/DDBJ whole genome shotgun (WGS) entry which is preliminary data.</text>
</comment>
<dbReference type="NCBIfam" id="TIGR00229">
    <property type="entry name" value="sensory_box"/>
    <property type="match status" value="1"/>
</dbReference>
<dbReference type="Pfam" id="PF02518">
    <property type="entry name" value="HATPase_c"/>
    <property type="match status" value="1"/>
</dbReference>
<dbReference type="SUPFAM" id="SSF55785">
    <property type="entry name" value="PYP-like sensor domain (PAS domain)"/>
    <property type="match status" value="1"/>
</dbReference>
<dbReference type="SUPFAM" id="SSF47384">
    <property type="entry name" value="Homodimeric domain of signal transducing histidine kinase"/>
    <property type="match status" value="1"/>
</dbReference>
<dbReference type="PROSITE" id="PS50109">
    <property type="entry name" value="HIS_KIN"/>
    <property type="match status" value="1"/>
</dbReference>
<evidence type="ECO:0000256" key="4">
    <source>
        <dbReference type="SAM" id="Coils"/>
    </source>
</evidence>
<dbReference type="PANTHER" id="PTHR43065:SF42">
    <property type="entry name" value="TWO-COMPONENT SENSOR PPRA"/>
    <property type="match status" value="1"/>
</dbReference>
<dbReference type="Gene3D" id="3.30.565.10">
    <property type="entry name" value="Histidine kinase-like ATPase, C-terminal domain"/>
    <property type="match status" value="1"/>
</dbReference>
<dbReference type="PROSITE" id="PS50113">
    <property type="entry name" value="PAC"/>
    <property type="match status" value="1"/>
</dbReference>
<reference evidence="7 8" key="1">
    <citation type="submission" date="2019-03" db="EMBL/GenBank/DDBJ databases">
        <title>Above-ground endophytic microbial communities from plants in different locations in the United States.</title>
        <authorList>
            <person name="Frank C."/>
        </authorList>
    </citation>
    <scope>NUCLEOTIDE SEQUENCE [LARGE SCALE GENOMIC DNA]</scope>
    <source>
        <strain evidence="7 8">LP_13_YM</strain>
    </source>
</reference>
<feature type="domain" description="PAC" evidence="6">
    <location>
        <begin position="76"/>
        <end position="130"/>
    </location>
</feature>
<feature type="domain" description="Histidine kinase" evidence="5">
    <location>
        <begin position="210"/>
        <end position="432"/>
    </location>
</feature>
<evidence type="ECO:0000256" key="1">
    <source>
        <dbReference type="ARBA" id="ARBA00000085"/>
    </source>
</evidence>
<gene>
    <name evidence="7" type="ORF">EC912_104235</name>
</gene>
<dbReference type="EC" id="2.7.13.3" evidence="2"/>
<keyword evidence="8" id="KW-1185">Reference proteome</keyword>
<organism evidence="7 8">
    <name type="scientific">Luteibacter rhizovicinus</name>
    <dbReference type="NCBI Taxonomy" id="242606"/>
    <lineage>
        <taxon>Bacteria</taxon>
        <taxon>Pseudomonadati</taxon>
        <taxon>Pseudomonadota</taxon>
        <taxon>Gammaproteobacteria</taxon>
        <taxon>Lysobacterales</taxon>
        <taxon>Rhodanobacteraceae</taxon>
        <taxon>Luteibacter</taxon>
    </lineage>
</organism>
<dbReference type="AlphaFoldDB" id="A0A4R3YQY3"/>
<proteinExistence type="predicted"/>
<keyword evidence="3" id="KW-0597">Phosphoprotein</keyword>
<evidence type="ECO:0000256" key="3">
    <source>
        <dbReference type="ARBA" id="ARBA00022553"/>
    </source>
</evidence>
<dbReference type="Pfam" id="PF08448">
    <property type="entry name" value="PAS_4"/>
    <property type="match status" value="1"/>
</dbReference>
<dbReference type="InterPro" id="IPR036890">
    <property type="entry name" value="HATPase_C_sf"/>
</dbReference>
<dbReference type="InterPro" id="IPR003594">
    <property type="entry name" value="HATPase_dom"/>
</dbReference>
<evidence type="ECO:0000259" key="6">
    <source>
        <dbReference type="PROSITE" id="PS50113"/>
    </source>
</evidence>
<dbReference type="RefSeq" id="WP_132144327.1">
    <property type="nucleotide sequence ID" value="NZ_SMCS01000004.1"/>
</dbReference>
<accession>A0A4R3YQY3</accession>
<dbReference type="CDD" id="cd00130">
    <property type="entry name" value="PAS"/>
    <property type="match status" value="1"/>
</dbReference>
<dbReference type="InterPro" id="IPR036097">
    <property type="entry name" value="HisK_dim/P_sf"/>
</dbReference>
<dbReference type="PANTHER" id="PTHR43065">
    <property type="entry name" value="SENSOR HISTIDINE KINASE"/>
    <property type="match status" value="1"/>
</dbReference>
<evidence type="ECO:0000313" key="8">
    <source>
        <dbReference type="Proteomes" id="UP000295645"/>
    </source>
</evidence>
<dbReference type="GO" id="GO:0000155">
    <property type="term" value="F:phosphorelay sensor kinase activity"/>
    <property type="evidence" value="ECO:0007669"/>
    <property type="project" value="InterPro"/>
</dbReference>
<dbReference type="InterPro" id="IPR004358">
    <property type="entry name" value="Sig_transdc_His_kin-like_C"/>
</dbReference>
<comment type="catalytic activity">
    <reaction evidence="1">
        <text>ATP + protein L-histidine = ADP + protein N-phospho-L-histidine.</text>
        <dbReference type="EC" id="2.7.13.3"/>
    </reaction>
</comment>
<feature type="coiled-coil region" evidence="4">
    <location>
        <begin position="121"/>
        <end position="187"/>
    </location>
</feature>
<dbReference type="SMART" id="SM00387">
    <property type="entry name" value="HATPase_c"/>
    <property type="match status" value="1"/>
</dbReference>
<evidence type="ECO:0000259" key="5">
    <source>
        <dbReference type="PROSITE" id="PS50109"/>
    </source>
</evidence>
<evidence type="ECO:0000313" key="7">
    <source>
        <dbReference type="EMBL" id="TCV94038.1"/>
    </source>
</evidence>
<dbReference type="InterPro" id="IPR000014">
    <property type="entry name" value="PAS"/>
</dbReference>
<sequence length="445" mass="48417">MANSTDGKYREYVEASADCIKELDPDGVIRFIGGRGAAVLGFDNPADALGVSWIDLWPADAREMVARSLATARSGTRVTFACTRPSPGGALRWWDVSVTPVLADDGSFDHFIVISRDITDRVQLQVALESINERLQDKLNETVASSVSATSRYGTLLERLAAEHDALEAAERRLAQVSTELNMATTARRLAEESARQAHRQQAIGQLVGGIAHDFNNMLQTVIVSLSGLEEDIELLAPQHRKMLRYAVEGSRHATALTRRLLAFARTHPAHPEPLDLVQVVNEFGDFARHGMGGRIGLVVETAEERLPAYLDRHALEQALMNLCLNARDAMTAGGTVRIELFARELVAMPGVSLRDRGAGRYVAIAVSDSGEGMSEAVRQRLFEPYFTTRAGGSGLGLAEVYGSVAQAGGFIEVESEAGRGTRIQLVFPRYFGVVEPMSDSVRKV</sequence>
<dbReference type="Gene3D" id="1.10.287.130">
    <property type="match status" value="1"/>
</dbReference>
<dbReference type="InterPro" id="IPR013656">
    <property type="entry name" value="PAS_4"/>
</dbReference>
<dbReference type="SMART" id="SM00388">
    <property type="entry name" value="HisKA"/>
    <property type="match status" value="1"/>
</dbReference>
<evidence type="ECO:0000256" key="2">
    <source>
        <dbReference type="ARBA" id="ARBA00012438"/>
    </source>
</evidence>
<dbReference type="InterPro" id="IPR035965">
    <property type="entry name" value="PAS-like_dom_sf"/>
</dbReference>
<dbReference type="InterPro" id="IPR005467">
    <property type="entry name" value="His_kinase_dom"/>
</dbReference>
<dbReference type="InterPro" id="IPR000700">
    <property type="entry name" value="PAS-assoc_C"/>
</dbReference>
<dbReference type="SUPFAM" id="SSF55874">
    <property type="entry name" value="ATPase domain of HSP90 chaperone/DNA topoisomerase II/histidine kinase"/>
    <property type="match status" value="1"/>
</dbReference>
<dbReference type="PRINTS" id="PR00344">
    <property type="entry name" value="BCTRLSENSOR"/>
</dbReference>
<dbReference type="OrthoDB" id="9770473at2"/>
<name>A0A4R3YQY3_9GAMM</name>
<keyword evidence="4" id="KW-0175">Coiled coil</keyword>
<dbReference type="Gene3D" id="3.30.450.20">
    <property type="entry name" value="PAS domain"/>
    <property type="match status" value="1"/>
</dbReference>